<dbReference type="PANTHER" id="PTHR37804:SF1">
    <property type="entry name" value="CDAA REGULATORY PROTEIN CDAR"/>
    <property type="match status" value="1"/>
</dbReference>
<name>A0A1X6WQX8_9ENTE</name>
<dbReference type="EMBL" id="FWFD01000015">
    <property type="protein sequence ID" value="SLM86690.1"/>
    <property type="molecule type" value="Genomic_DNA"/>
</dbReference>
<evidence type="ECO:0000256" key="1">
    <source>
        <dbReference type="SAM" id="MobiDB-lite"/>
    </source>
</evidence>
<dbReference type="Pfam" id="PF07949">
    <property type="entry name" value="YbbR"/>
    <property type="match status" value="3"/>
</dbReference>
<evidence type="ECO:0000313" key="3">
    <source>
        <dbReference type="Proteomes" id="UP000195918"/>
    </source>
</evidence>
<dbReference type="OrthoDB" id="2960905at2"/>
<dbReference type="Gene3D" id="2.170.120.40">
    <property type="entry name" value="YbbR-like domain"/>
    <property type="match status" value="2"/>
</dbReference>
<feature type="region of interest" description="Disordered" evidence="1">
    <location>
        <begin position="311"/>
        <end position="345"/>
    </location>
</feature>
<dbReference type="Proteomes" id="UP000195918">
    <property type="component" value="Unassembled WGS sequence"/>
</dbReference>
<reference evidence="3" key="1">
    <citation type="submission" date="2017-02" db="EMBL/GenBank/DDBJ databases">
        <authorList>
            <person name="Dridi B."/>
        </authorList>
    </citation>
    <scope>NUCLEOTIDE SEQUENCE [LARGE SCALE GENOMIC DNA]</scope>
    <source>
        <strain evidence="3">bH819</strain>
    </source>
</reference>
<keyword evidence="3" id="KW-1185">Reference proteome</keyword>
<sequence length="345" mass="37945">MKKDKKGIWIVRILSLFFAVLLFYNANSSRLNEEDVIFTELSAIAEKVPVNVTYNQDKYFISGYDQAVDVELKSSNKILLDKESNAETRSFSIVMDLTKYAEGTHEVPLQIVGLPNAIKGTIKPNKLAVTIEKKKSNKFPVEAAIDSKIFAKGFEIEKASIEPENVTLSGGEETIKKVSKVIAGISDQTNITSDFSQKVKLYAIDDKGEPLNVKIDPESARVDVSVKAPTKRVKVNPIQSGKIPQGITDYSFSMKDDKVDITGPKEILDEISAIDLKIDTSNIRETTSSSYIVVVPKEIKVDPDTILVTVIPKSGGAKSTSESKDKSTSSTKSDKISMDVTKKDK</sequence>
<dbReference type="AlphaFoldDB" id="A0A1X6WQX8"/>
<protein>
    <submittedName>
        <fullName evidence="2">Uncharacterized secreted protein associated with spyDAC</fullName>
    </submittedName>
</protein>
<organism evidence="2 3">
    <name type="scientific">Vagococcus fluvialis bH819</name>
    <dbReference type="NCBI Taxonomy" id="1255619"/>
    <lineage>
        <taxon>Bacteria</taxon>
        <taxon>Bacillati</taxon>
        <taxon>Bacillota</taxon>
        <taxon>Bacilli</taxon>
        <taxon>Lactobacillales</taxon>
        <taxon>Enterococcaceae</taxon>
        <taxon>Vagococcus</taxon>
    </lineage>
</organism>
<dbReference type="PANTHER" id="PTHR37804">
    <property type="entry name" value="CDAA REGULATORY PROTEIN CDAR"/>
    <property type="match status" value="1"/>
</dbReference>
<feature type="compositionally biased region" description="Basic and acidic residues" evidence="1">
    <location>
        <begin position="321"/>
        <end position="345"/>
    </location>
</feature>
<dbReference type="InterPro" id="IPR053154">
    <property type="entry name" value="c-di-AMP_regulator"/>
</dbReference>
<dbReference type="Gene3D" id="2.170.120.30">
    <property type="match status" value="1"/>
</dbReference>
<accession>A0A1X6WQX8</accession>
<dbReference type="InterPro" id="IPR012505">
    <property type="entry name" value="YbbR"/>
</dbReference>
<proteinExistence type="predicted"/>
<gene>
    <name evidence="2" type="ORF">FM121_11385</name>
</gene>
<evidence type="ECO:0000313" key="2">
    <source>
        <dbReference type="EMBL" id="SLM86690.1"/>
    </source>
</evidence>
<dbReference type="RefSeq" id="WP_086952304.1">
    <property type="nucleotide sequence ID" value="NZ_FWFD01000015.1"/>
</dbReference>